<evidence type="ECO:0000313" key="2">
    <source>
        <dbReference type="Proteomes" id="UP000242146"/>
    </source>
</evidence>
<dbReference type="AlphaFoldDB" id="A0A1X2G5R5"/>
<proteinExistence type="predicted"/>
<protein>
    <recommendedName>
        <fullName evidence="3">Serine aminopeptidase S33 domain-containing protein</fullName>
    </recommendedName>
</protein>
<comment type="caution">
    <text evidence="1">The sequence shown here is derived from an EMBL/GenBank/DDBJ whole genome shotgun (WGS) entry which is preliminary data.</text>
</comment>
<dbReference type="Proteomes" id="UP000242146">
    <property type="component" value="Unassembled WGS sequence"/>
</dbReference>
<gene>
    <name evidence="1" type="ORF">DM01DRAFT_1166373</name>
</gene>
<evidence type="ECO:0008006" key="3">
    <source>
        <dbReference type="Google" id="ProtNLM"/>
    </source>
</evidence>
<reference evidence="1 2" key="1">
    <citation type="submission" date="2016-07" db="EMBL/GenBank/DDBJ databases">
        <title>Pervasive Adenine N6-methylation of Active Genes in Fungi.</title>
        <authorList>
            <consortium name="DOE Joint Genome Institute"/>
            <person name="Mondo S.J."/>
            <person name="Dannebaum R.O."/>
            <person name="Kuo R.C."/>
            <person name="Labutti K."/>
            <person name="Haridas S."/>
            <person name="Kuo A."/>
            <person name="Salamov A."/>
            <person name="Ahrendt S.R."/>
            <person name="Lipzen A."/>
            <person name="Sullivan W."/>
            <person name="Andreopoulos W.B."/>
            <person name="Clum A."/>
            <person name="Lindquist E."/>
            <person name="Daum C."/>
            <person name="Ramamoorthy G.K."/>
            <person name="Gryganskyi A."/>
            <person name="Culley D."/>
            <person name="Magnuson J.K."/>
            <person name="James T.Y."/>
            <person name="O'Malley M.A."/>
            <person name="Stajich J.E."/>
            <person name="Spatafora J.W."/>
            <person name="Visel A."/>
            <person name="Grigoriev I.V."/>
        </authorList>
    </citation>
    <scope>NUCLEOTIDE SEQUENCE [LARGE SCALE GENOMIC DNA]</scope>
    <source>
        <strain evidence="1 2">NRRL 3301</strain>
    </source>
</reference>
<sequence length="127" mass="14362">MADLTIKNDKGERLVGILEKPDLKGRGLILILHGFLTHKDSLWQKKLALSLPYPSYRFDSYGHGDSDGVYRYPNIVKGAENLRTVASYFDSQGWKIFGVVGYSGGAFAVHDFVLNWHYQIKHVSYLA</sequence>
<name>A0A1X2G5R5_9FUNG</name>
<keyword evidence="2" id="KW-1185">Reference proteome</keyword>
<dbReference type="EMBL" id="MCGT01000040">
    <property type="protein sequence ID" value="ORX45835.1"/>
    <property type="molecule type" value="Genomic_DNA"/>
</dbReference>
<dbReference type="OrthoDB" id="9988524at2759"/>
<dbReference type="Gene3D" id="3.40.50.1820">
    <property type="entry name" value="alpha/beta hydrolase"/>
    <property type="match status" value="1"/>
</dbReference>
<evidence type="ECO:0000313" key="1">
    <source>
        <dbReference type="EMBL" id="ORX45835.1"/>
    </source>
</evidence>
<dbReference type="STRING" id="101127.A0A1X2G5R5"/>
<dbReference type="InterPro" id="IPR029058">
    <property type="entry name" value="AB_hydrolase_fold"/>
</dbReference>
<organism evidence="1 2">
    <name type="scientific">Hesseltinella vesiculosa</name>
    <dbReference type="NCBI Taxonomy" id="101127"/>
    <lineage>
        <taxon>Eukaryota</taxon>
        <taxon>Fungi</taxon>
        <taxon>Fungi incertae sedis</taxon>
        <taxon>Mucoromycota</taxon>
        <taxon>Mucoromycotina</taxon>
        <taxon>Mucoromycetes</taxon>
        <taxon>Mucorales</taxon>
        <taxon>Cunninghamellaceae</taxon>
        <taxon>Hesseltinella</taxon>
    </lineage>
</organism>
<dbReference type="SUPFAM" id="SSF53474">
    <property type="entry name" value="alpha/beta-Hydrolases"/>
    <property type="match status" value="1"/>
</dbReference>
<accession>A0A1X2G5R5</accession>